<evidence type="ECO:0000313" key="2">
    <source>
        <dbReference type="EMBL" id="CAB4193263.1"/>
    </source>
</evidence>
<sequence length="66" mass="7252">MTTLNKTNIGLALGISGALENRILHDWNNGGAKSTYGLSVYQRKVLLKVLISENPKCFCVNCLEVK</sequence>
<reference evidence="2" key="1">
    <citation type="submission" date="2020-05" db="EMBL/GenBank/DDBJ databases">
        <authorList>
            <person name="Chiriac C."/>
            <person name="Salcher M."/>
            <person name="Ghai R."/>
            <person name="Kavagutti S V."/>
        </authorList>
    </citation>
    <scope>NUCLEOTIDE SEQUENCE</scope>
</reference>
<dbReference type="EMBL" id="LR797198">
    <property type="protein sequence ID" value="CAB4193263.1"/>
    <property type="molecule type" value="Genomic_DNA"/>
</dbReference>
<organism evidence="2">
    <name type="scientific">uncultured Caudovirales phage</name>
    <dbReference type="NCBI Taxonomy" id="2100421"/>
    <lineage>
        <taxon>Viruses</taxon>
        <taxon>Duplodnaviria</taxon>
        <taxon>Heunggongvirae</taxon>
        <taxon>Uroviricota</taxon>
        <taxon>Caudoviricetes</taxon>
        <taxon>Peduoviridae</taxon>
        <taxon>Maltschvirus</taxon>
        <taxon>Maltschvirus maltsch</taxon>
    </lineage>
</organism>
<proteinExistence type="predicted"/>
<dbReference type="EMBL" id="LR797076">
    <property type="protein sequence ID" value="CAB4185534.1"/>
    <property type="molecule type" value="Genomic_DNA"/>
</dbReference>
<gene>
    <name evidence="1" type="ORF">UFOVP1119_70</name>
    <name evidence="2" type="ORF">UFOVP1238_44</name>
</gene>
<accession>A0A6J5R8I1</accession>
<name>A0A6J5R8I1_9CAUD</name>
<protein>
    <submittedName>
        <fullName evidence="2">Uncharacterized protein</fullName>
    </submittedName>
</protein>
<evidence type="ECO:0000313" key="1">
    <source>
        <dbReference type="EMBL" id="CAB4185534.1"/>
    </source>
</evidence>